<feature type="compositionally biased region" description="Polar residues" evidence="3">
    <location>
        <begin position="1310"/>
        <end position="1324"/>
    </location>
</feature>
<comment type="caution">
    <text evidence="5">The sequence shown here is derived from an EMBL/GenBank/DDBJ whole genome shotgun (WGS) entry which is preliminary data.</text>
</comment>
<feature type="compositionally biased region" description="Basic and acidic residues" evidence="3">
    <location>
        <begin position="633"/>
        <end position="644"/>
    </location>
</feature>
<evidence type="ECO:0000313" key="5">
    <source>
        <dbReference type="EMBL" id="MDJ1172307.1"/>
    </source>
</evidence>
<dbReference type="InterPro" id="IPR006558">
    <property type="entry name" value="LamG-like"/>
</dbReference>
<feature type="domain" description="LamG-like jellyroll fold" evidence="4">
    <location>
        <begin position="479"/>
        <end position="602"/>
    </location>
</feature>
<evidence type="ECO:0000256" key="3">
    <source>
        <dbReference type="SAM" id="MobiDB-lite"/>
    </source>
</evidence>
<feature type="region of interest" description="Disordered" evidence="3">
    <location>
        <begin position="1308"/>
        <end position="1369"/>
    </location>
</feature>
<dbReference type="SUPFAM" id="SSF49899">
    <property type="entry name" value="Concanavalin A-like lectins/glucanases"/>
    <property type="match status" value="8"/>
</dbReference>
<protein>
    <recommendedName>
        <fullName evidence="4">LamG-like jellyroll fold domain-containing protein</fullName>
    </recommendedName>
</protein>
<evidence type="ECO:0000313" key="6">
    <source>
        <dbReference type="Proteomes" id="UP001235303"/>
    </source>
</evidence>
<feature type="compositionally biased region" description="Polar residues" evidence="3">
    <location>
        <begin position="649"/>
        <end position="658"/>
    </location>
</feature>
<dbReference type="EMBL" id="JAQOSP010000148">
    <property type="protein sequence ID" value="MDJ1172307.1"/>
    <property type="molecule type" value="Genomic_DNA"/>
</dbReference>
<dbReference type="RefSeq" id="WP_283756057.1">
    <property type="nucleotide sequence ID" value="NZ_JAQOSP010000148.1"/>
</dbReference>
<reference evidence="5 6" key="1">
    <citation type="submission" date="2023-01" db="EMBL/GenBank/DDBJ databases">
        <title>Novel diversity within Roseofilum (Cyanobacteria; Desertifilaceae) from marine benthic mats with descriptions of four novel species.</title>
        <authorList>
            <person name="Wang Y."/>
            <person name="Berthold D.E."/>
            <person name="Hu J."/>
            <person name="Lefler F.W."/>
            <person name="Laughinghouse H.D. IV."/>
        </authorList>
    </citation>
    <scope>NUCLEOTIDE SEQUENCE [LARGE SCALE GENOMIC DNA]</scope>
    <source>
        <strain evidence="5 6">BLCC-M154</strain>
    </source>
</reference>
<evidence type="ECO:0000259" key="4">
    <source>
        <dbReference type="SMART" id="SM00560"/>
    </source>
</evidence>
<dbReference type="Proteomes" id="UP001235303">
    <property type="component" value="Unassembled WGS sequence"/>
</dbReference>
<feature type="domain" description="LamG-like jellyroll fold" evidence="4">
    <location>
        <begin position="702"/>
        <end position="827"/>
    </location>
</feature>
<feature type="compositionally biased region" description="Basic and acidic residues" evidence="3">
    <location>
        <begin position="1869"/>
        <end position="1887"/>
    </location>
</feature>
<feature type="domain" description="LamG-like jellyroll fold" evidence="4">
    <location>
        <begin position="1609"/>
        <end position="1734"/>
    </location>
</feature>
<feature type="domain" description="LamG-like jellyroll fold" evidence="4">
    <location>
        <begin position="252"/>
        <end position="388"/>
    </location>
</feature>
<feature type="domain" description="LamG-like jellyroll fold" evidence="4">
    <location>
        <begin position="1393"/>
        <end position="1522"/>
    </location>
</feature>
<dbReference type="Pfam" id="PF13385">
    <property type="entry name" value="Laminin_G_3"/>
    <property type="match status" value="8"/>
</dbReference>
<organism evidence="5 6">
    <name type="scientific">Roseofilum acuticapitatum BLCC-M154</name>
    <dbReference type="NCBI Taxonomy" id="3022444"/>
    <lineage>
        <taxon>Bacteria</taxon>
        <taxon>Bacillati</taxon>
        <taxon>Cyanobacteriota</taxon>
        <taxon>Cyanophyceae</taxon>
        <taxon>Desertifilales</taxon>
        <taxon>Desertifilaceae</taxon>
        <taxon>Roseofilum</taxon>
        <taxon>Roseofilum acuticapitatum</taxon>
    </lineage>
</organism>
<dbReference type="Pfam" id="PF19831">
    <property type="entry name" value="DUF6312"/>
    <property type="match status" value="1"/>
</dbReference>
<accession>A0ABT7AZG4</accession>
<feature type="compositionally biased region" description="Basic residues" evidence="3">
    <location>
        <begin position="1844"/>
        <end position="1862"/>
    </location>
</feature>
<feature type="domain" description="LamG-like jellyroll fold" evidence="4">
    <location>
        <begin position="1157"/>
        <end position="1284"/>
    </location>
</feature>
<keyword evidence="1" id="KW-0732">Signal</keyword>
<dbReference type="InterPro" id="IPR046279">
    <property type="entry name" value="DUF6312"/>
</dbReference>
<dbReference type="InterPro" id="IPR013320">
    <property type="entry name" value="ConA-like_dom_sf"/>
</dbReference>
<dbReference type="PANTHER" id="PTHR47635:SF2">
    <property type="entry name" value="LAMG-LIKE JELLYROLL FOLD DOMAIN-CONTAINING PROTEIN"/>
    <property type="match status" value="1"/>
</dbReference>
<dbReference type="SMART" id="SM00560">
    <property type="entry name" value="LamGL"/>
    <property type="match status" value="7"/>
</dbReference>
<feature type="compositionally biased region" description="Acidic residues" evidence="3">
    <location>
        <begin position="1347"/>
        <end position="1366"/>
    </location>
</feature>
<feature type="region of interest" description="Disordered" evidence="3">
    <location>
        <begin position="633"/>
        <end position="679"/>
    </location>
</feature>
<evidence type="ECO:0000256" key="2">
    <source>
        <dbReference type="ARBA" id="ARBA00023157"/>
    </source>
</evidence>
<keyword evidence="6" id="KW-1185">Reference proteome</keyword>
<keyword evidence="2" id="KW-1015">Disulfide bond</keyword>
<proteinExistence type="predicted"/>
<dbReference type="PANTHER" id="PTHR47635">
    <property type="entry name" value="CUB DOMAIN-CONTAINING PROTEIN"/>
    <property type="match status" value="1"/>
</dbReference>
<name>A0ABT7AZG4_9CYAN</name>
<feature type="region of interest" description="Disordered" evidence="3">
    <location>
        <begin position="1834"/>
        <end position="1899"/>
    </location>
</feature>
<feature type="domain" description="LamG-like jellyroll fold" evidence="4">
    <location>
        <begin position="28"/>
        <end position="162"/>
    </location>
</feature>
<feature type="region of interest" description="Disordered" evidence="3">
    <location>
        <begin position="1793"/>
        <end position="1816"/>
    </location>
</feature>
<dbReference type="Gene3D" id="2.60.120.200">
    <property type="match status" value="8"/>
</dbReference>
<gene>
    <name evidence="5" type="ORF">PMG71_23030</name>
</gene>
<sequence>MSNLQYVLTFDGADDYMTVGDSPSLQVSSYTVEIWIKPNGQPNEEWKGIIGKPGRNYHIWIHNAGYVHHRFHVGQSTNAGPPNTPNGSLKWDQWNHLAITNDGTTAKTYINGDLQAEGPTGGALVVHKTPLYVARTLDEANGRHFKGQMADIRVWNQVRSPEEIKNCMGQRLNGHEPGLVAYWPLDEGSGTTAGDKTSNGNQGTIYGATWTQENLEFITPAPTDRQIPQSVASFNGSNQYIEVPYKPELNPAQFTLSCWAKVEGGQGQWRSPVTCRTAKGSTALGGYLLYAGNNNKWQFWTGNGKWVGLHGANVELNTWTHVAATYDGSTMKLYINGELSGKPVQSKILINSQHPLRIGAGITEGNPGFFFNGKIAEVRLWDKARSPEEIQESMHQRLKGDEPGLVAYWPLDQESGTSAEDKTGKGNPGTLNGATWTQENIDFIQPSAPETEQTSEQSVLMFNGRNNYVQIPISEWEASAFSVELWAKASKAQPGYASVISNANNTQRGSFQIDVGGGYYRLLHSVQVQIGKLEQEWQHLAVTYDGATVKTYLNGEEQNTKAIDSMSTVFKLYKLGRNRSNNTYFAGQLSEVRIWDRARTAEEIQGAMGDRLVGDEPGLVAYFPLNEGEGRTVKDQTTQDHEGTIHGATWTTSELPLTSQKSSSKESTEAETEQASDLSSLMFDGEDDHIATTLDAQPSALPATTWEAWVKPTRNINHWDMILSTDDGGWDRFVGVNGGQFRVSHGKEAWNPVNADINQWQHIAVVYSADKQIKFYKNGTEYVYSGQSSIGSTKLPLHIGRSAGIGDQYFQGYITEVRVWDSARTAADIQNDMHRRLTGNEPGLVGYWPLNEGNGTTGTDQSNHGHDGTINGATWTEENLDLMQPTPIQEETPSEPSALMFDGVDDYVSLPIESIPEGKEITISFWAKGGSSLPKQCSVFFAYPTPNFDPSKGKIVYTVNIHLPWSNSNIYFDCGSDGNTYNRINKAAQATDFKDKWTNWAFTLNANTGKMAIYLNGDSWCEGSNKTLSIPKAGEVKLGSGYGFYHGSLSDVRVWDRELSGTEIKDTMSTRLTGTEPGLVSYWPLDEGTGTTVTDKSGNNHNGTIQGATWETSGLDLSPAPTVEPSETPSTQTTILTFDGVDDYVDIPTNPTLDLTDNFTIEAWIKPEVLGKRIVDKNIGGKSEGFTFDTYPQNLRFINKGIAFTSQTPLTTGTWQHVAVTFKNEANGAKLYINGEVDNTATPSRVGTVTKLPVRLGSQADALGNLFKGEMAEVRMWNRVRTPEEIKASMNQRLAGDEEGLIGYWPLNEGTGTTAEDNTSNGSAGTIHGGTWGTSDLSLTPAPEPENTAEEMEEPSEPETTAEEPSSEQSVLMFDGENDYIATTLDTQPSALPATTWEAWVKPTRNINHWDMIFSTDDGGWDRFVGTNGGQFRVSHGQGAWNPVDADINQWQHIAVVYSADKQIKFYKNGTEYIYSGIYSGQSTMGSTKLPFHIGCSASNASQCFQGFITEVRVWDSARTAAEIQNDMHCRLMGNEPGLVGYWPLNEGQGTTGTDRSNQGHDGTINGATWESSGLQLSPAPTMALSPASLMFDGIDDSVAIPNAEWETSAFSVELWAKASQKQSNYAGLLSSSNDPTETASCQIDAMGGFYRFYHDDIQVRIAKVNQEWQHLVVTYDGTAVQTYLNGEPQNSKAIDAMNTVFKDYVLGRNRNGDKYFAGELSDVRIWDRALTADEIQEAIDYRLTGDEPGLVAYWPLDEGKGDAIADRTGNTQPGVINGATWQTTDLELSVADEDTDASPDIPQEPESASKKGVPLDKSVTSITVLKSDEDFGGRPDTLYGKSSKSKKGKKKGKKKRKKHSKFLSPYEKYVRELAKRQDEATHTYVERHKRSNRKKKDGWLKDFVKNYSKSVSKLF</sequence>
<feature type="compositionally biased region" description="Basic residues" evidence="3">
    <location>
        <begin position="1888"/>
        <end position="1897"/>
    </location>
</feature>
<evidence type="ECO:0000256" key="1">
    <source>
        <dbReference type="ARBA" id="ARBA00022729"/>
    </source>
</evidence>